<evidence type="ECO:0000313" key="2">
    <source>
        <dbReference type="Proteomes" id="UP000265520"/>
    </source>
</evidence>
<dbReference type="Proteomes" id="UP000265520">
    <property type="component" value="Unassembled WGS sequence"/>
</dbReference>
<reference evidence="1 2" key="1">
    <citation type="journal article" date="2018" name="Front. Plant Sci.">
        <title>Red Clover (Trifolium pratense) and Zigzag Clover (T. medium) - A Picture of Genomic Similarities and Differences.</title>
        <authorList>
            <person name="Dluhosova J."/>
            <person name="Istvanek J."/>
            <person name="Nedelnik J."/>
            <person name="Repkova J."/>
        </authorList>
    </citation>
    <scope>NUCLEOTIDE SEQUENCE [LARGE SCALE GENOMIC DNA]</scope>
    <source>
        <strain evidence="2">cv. 10/8</strain>
        <tissue evidence="1">Leaf</tissue>
    </source>
</reference>
<comment type="caution">
    <text evidence="1">The sequence shown here is derived from an EMBL/GenBank/DDBJ whole genome shotgun (WGS) entry which is preliminary data.</text>
</comment>
<evidence type="ECO:0000313" key="1">
    <source>
        <dbReference type="EMBL" id="MCI17820.1"/>
    </source>
</evidence>
<keyword evidence="2" id="KW-1185">Reference proteome</keyword>
<keyword evidence="1" id="KW-0808">Transferase</keyword>
<dbReference type="AlphaFoldDB" id="A0A392Q278"/>
<protein>
    <submittedName>
        <fullName evidence="1">Sphingosine kinase 1-like</fullName>
    </submittedName>
</protein>
<organism evidence="1 2">
    <name type="scientific">Trifolium medium</name>
    <dbReference type="NCBI Taxonomy" id="97028"/>
    <lineage>
        <taxon>Eukaryota</taxon>
        <taxon>Viridiplantae</taxon>
        <taxon>Streptophyta</taxon>
        <taxon>Embryophyta</taxon>
        <taxon>Tracheophyta</taxon>
        <taxon>Spermatophyta</taxon>
        <taxon>Magnoliopsida</taxon>
        <taxon>eudicotyledons</taxon>
        <taxon>Gunneridae</taxon>
        <taxon>Pentapetalae</taxon>
        <taxon>rosids</taxon>
        <taxon>fabids</taxon>
        <taxon>Fabales</taxon>
        <taxon>Fabaceae</taxon>
        <taxon>Papilionoideae</taxon>
        <taxon>50 kb inversion clade</taxon>
        <taxon>NPAAA clade</taxon>
        <taxon>Hologalegina</taxon>
        <taxon>IRL clade</taxon>
        <taxon>Trifolieae</taxon>
        <taxon>Trifolium</taxon>
    </lineage>
</organism>
<sequence>MDLSAHQRPLFSDRVTVNGTVTPLALLADGRLWWSEGIQRCLSVDKDVIGFVSTGSNIKIKTLVEARDGCCTTGAPPKLIAIAIDYSDIVL</sequence>
<keyword evidence="1" id="KW-0418">Kinase</keyword>
<proteinExistence type="predicted"/>
<dbReference type="GO" id="GO:0016301">
    <property type="term" value="F:kinase activity"/>
    <property type="evidence" value="ECO:0007669"/>
    <property type="project" value="UniProtKB-KW"/>
</dbReference>
<name>A0A392Q278_9FABA</name>
<dbReference type="EMBL" id="LXQA010107176">
    <property type="protein sequence ID" value="MCI17820.1"/>
    <property type="molecule type" value="Genomic_DNA"/>
</dbReference>
<accession>A0A392Q278</accession>